<dbReference type="SUPFAM" id="SSF52922">
    <property type="entry name" value="TK C-terminal domain-like"/>
    <property type="match status" value="1"/>
</dbReference>
<evidence type="ECO:0000256" key="1">
    <source>
        <dbReference type="ARBA" id="ARBA00001964"/>
    </source>
</evidence>
<dbReference type="Gene3D" id="3.40.50.970">
    <property type="match status" value="2"/>
</dbReference>
<dbReference type="SUPFAM" id="SSF52518">
    <property type="entry name" value="Thiamin diphosphate-binding fold (THDP-binding)"/>
    <property type="match status" value="2"/>
</dbReference>
<organism evidence="6 7">
    <name type="scientific">Parasphaerochaeta coccoides (strain ATCC BAA-1237 / DSM 17374 / SPN1)</name>
    <name type="common">Sphaerochaeta coccoides</name>
    <dbReference type="NCBI Taxonomy" id="760011"/>
    <lineage>
        <taxon>Bacteria</taxon>
        <taxon>Pseudomonadati</taxon>
        <taxon>Spirochaetota</taxon>
        <taxon>Spirochaetia</taxon>
        <taxon>Spirochaetales</taxon>
        <taxon>Sphaerochaetaceae</taxon>
        <taxon>Parasphaerochaeta</taxon>
    </lineage>
</organism>
<dbReference type="Pfam" id="PF02780">
    <property type="entry name" value="Transketolase_C"/>
    <property type="match status" value="1"/>
</dbReference>
<dbReference type="CDD" id="cd07036">
    <property type="entry name" value="TPP_PYR_E1-PDHc-beta_like"/>
    <property type="match status" value="1"/>
</dbReference>
<comment type="cofactor">
    <cofactor evidence="1">
        <name>thiamine diphosphate</name>
        <dbReference type="ChEBI" id="CHEBI:58937"/>
    </cofactor>
</comment>
<evidence type="ECO:0000313" key="6">
    <source>
        <dbReference type="EMBL" id="AEC02500.1"/>
    </source>
</evidence>
<evidence type="ECO:0000256" key="3">
    <source>
        <dbReference type="ARBA" id="ARBA00023002"/>
    </source>
</evidence>
<dbReference type="PANTHER" id="PTHR43257">
    <property type="entry name" value="PYRUVATE DEHYDROGENASE E1 COMPONENT BETA SUBUNIT"/>
    <property type="match status" value="1"/>
</dbReference>
<dbReference type="STRING" id="760011.Spico_1292"/>
<protein>
    <submittedName>
        <fullName evidence="6">Pyruvate dehydrogenase (Acetyl-transferring)</fullName>
        <ecNumber evidence="6">1.2.4.1</ecNumber>
    </submittedName>
</protein>
<dbReference type="HOGENOM" id="CLU_012907_2_1_12"/>
<dbReference type="eggNOG" id="COG0022">
    <property type="taxonomic scope" value="Bacteria"/>
</dbReference>
<name>F4GM25_PARC1</name>
<sequence>MKDNTFMIQQGTHALTVMVRSRLFEEKLDNLFAEGHLHGTTHLSSGQEAVQVGVALALSDGDWIVPTHRCHGHTIARGASPYAMFSEMFGSVHGLSKGLGGSMHMTDLAHGNPGGSAVVGSGVALATGAALAMKRLGQKNVTVAFFGDGASSRGVIHETMNLASLWKLPVIFLCENNQYGMSAPVASAVSAPSIASRGAAYGIPSCTIDGNDVSDVFHAVRDAASRARSGEGPVLIEAVTYRIAGHSRNDRRRYRSREEEALWAEQDPILRLRDELIALERFDMDEWTVLMDRERKMVDDAAEKAEADAHDVLPVEEAQAMVFAPPSGKKWPDIELSHVTTYREALREALSRCMKACPEMFLMGEDIGLYGGCFKVTNGLWDSHDHDRILETPVSEEGFTGVAAGAAMFGLRPVVEIMYGDFMTLASDPVINHAAKSYFMSGGQLPCPLVIRTPVGSGSGHGAQHTQSLEAMFVNIPGLKVVAPATVKDACVLLSSSIADNGPVVFLEHRMLYDMEGEVSQGRMVEPLGKAAVRRPGSDITLVSYSRAVHTCLEAATRLADEGIEAEVIDLRTLVPLDEDAIRASVRRTRRALVVHDAPLHGGYGGEIVACIAGDLDTFMHLAAPVERLCGLDMPVPFSPGLEAAIIPSVEKIVEKARSMVEWHLTKQHLAEHHPTR</sequence>
<evidence type="ECO:0000259" key="5">
    <source>
        <dbReference type="SMART" id="SM00861"/>
    </source>
</evidence>
<dbReference type="InterPro" id="IPR029061">
    <property type="entry name" value="THDP-binding"/>
</dbReference>
<evidence type="ECO:0000256" key="2">
    <source>
        <dbReference type="ARBA" id="ARBA00003906"/>
    </source>
</evidence>
<dbReference type="InterPro" id="IPR005475">
    <property type="entry name" value="Transketolase-like_Pyr-bd"/>
</dbReference>
<dbReference type="InterPro" id="IPR001017">
    <property type="entry name" value="DH_E1"/>
</dbReference>
<reference evidence="6 7" key="2">
    <citation type="journal article" date="2012" name="Stand. Genomic Sci.">
        <title>Complete genome sequence of the termite hindgut bacterium Spirochaeta coccoides type strain (SPN1(T)), reclassification in the genus Sphaerochaeta as Sphaerochaeta coccoides comb. nov. and emendations of the family Spirochaetaceae and the genus Sphaerochaeta.</title>
        <authorList>
            <person name="Abt B."/>
            <person name="Han C."/>
            <person name="Scheuner C."/>
            <person name="Lu M."/>
            <person name="Lapidus A."/>
            <person name="Nolan M."/>
            <person name="Lucas S."/>
            <person name="Hammon N."/>
            <person name="Deshpande S."/>
            <person name="Cheng J.F."/>
            <person name="Tapia R."/>
            <person name="Goodwin L.A."/>
            <person name="Pitluck S."/>
            <person name="Liolios K."/>
            <person name="Pagani I."/>
            <person name="Ivanova N."/>
            <person name="Mavromatis K."/>
            <person name="Mikhailova N."/>
            <person name="Huntemann M."/>
            <person name="Pati A."/>
            <person name="Chen A."/>
            <person name="Palaniappan K."/>
            <person name="Land M."/>
            <person name="Hauser L."/>
            <person name="Brambilla E.M."/>
            <person name="Rohde M."/>
            <person name="Spring S."/>
            <person name="Gronow S."/>
            <person name="Goker M."/>
            <person name="Woyke T."/>
            <person name="Bristow J."/>
            <person name="Eisen J.A."/>
            <person name="Markowitz V."/>
            <person name="Hugenholtz P."/>
            <person name="Kyrpides N.C."/>
            <person name="Klenk H.P."/>
            <person name="Detter J.C."/>
        </authorList>
    </citation>
    <scope>NUCLEOTIDE SEQUENCE [LARGE SCALE GENOMIC DNA]</scope>
    <source>
        <strain evidence="7">ATCC BAA-1237 / DSM 17374 / SPN1</strain>
    </source>
</reference>
<dbReference type="PANTHER" id="PTHR43257:SF2">
    <property type="entry name" value="PYRUVATE DEHYDROGENASE E1 COMPONENT SUBUNIT BETA"/>
    <property type="match status" value="1"/>
</dbReference>
<dbReference type="EMBL" id="CP002659">
    <property type="protein sequence ID" value="AEC02500.1"/>
    <property type="molecule type" value="Genomic_DNA"/>
</dbReference>
<dbReference type="eggNOG" id="COG1071">
    <property type="taxonomic scope" value="Bacteria"/>
</dbReference>
<dbReference type="SMART" id="SM00861">
    <property type="entry name" value="Transket_pyr"/>
    <property type="match status" value="1"/>
</dbReference>
<dbReference type="KEGG" id="scc:Spico_1292"/>
<dbReference type="NCBIfam" id="NF006667">
    <property type="entry name" value="PRK09212.1"/>
    <property type="match status" value="1"/>
</dbReference>
<dbReference type="RefSeq" id="WP_013739895.1">
    <property type="nucleotide sequence ID" value="NC_015436.1"/>
</dbReference>
<dbReference type="EC" id="1.2.4.1" evidence="6"/>
<proteinExistence type="predicted"/>
<keyword evidence="4" id="KW-0786">Thiamine pyrophosphate</keyword>
<dbReference type="InterPro" id="IPR009014">
    <property type="entry name" value="Transketo_C/PFOR_II"/>
</dbReference>
<dbReference type="AlphaFoldDB" id="F4GM25"/>
<dbReference type="InterPro" id="IPR033248">
    <property type="entry name" value="Transketolase_C"/>
</dbReference>
<dbReference type="Proteomes" id="UP000007939">
    <property type="component" value="Chromosome"/>
</dbReference>
<evidence type="ECO:0000256" key="4">
    <source>
        <dbReference type="ARBA" id="ARBA00023052"/>
    </source>
</evidence>
<dbReference type="Pfam" id="PF02779">
    <property type="entry name" value="Transket_pyr"/>
    <property type="match status" value="1"/>
</dbReference>
<dbReference type="Gene3D" id="3.40.50.920">
    <property type="match status" value="1"/>
</dbReference>
<comment type="function">
    <text evidence="2">E1 component of the 2-oxoglutarate dehydrogenase (OGDH) complex which catalyzes the decarboxylation of 2-oxoglutarate, the first step in the conversion of 2-oxoglutarate to succinyl-CoA and CO(2).</text>
</comment>
<keyword evidence="6" id="KW-0670">Pyruvate</keyword>
<dbReference type="Pfam" id="PF00676">
    <property type="entry name" value="E1_dh"/>
    <property type="match status" value="1"/>
</dbReference>
<dbReference type="GO" id="GO:0004739">
    <property type="term" value="F:pyruvate dehydrogenase (acetyl-transferring) activity"/>
    <property type="evidence" value="ECO:0007669"/>
    <property type="project" value="UniProtKB-EC"/>
</dbReference>
<reference evidence="7" key="1">
    <citation type="submission" date="2011-04" db="EMBL/GenBank/DDBJ databases">
        <title>The complete genome of Spirochaeta coccoides DSM 17374.</title>
        <authorList>
            <person name="Lucas S."/>
            <person name="Copeland A."/>
            <person name="Lapidus A."/>
            <person name="Bruce D."/>
            <person name="Goodwin L."/>
            <person name="Pitluck S."/>
            <person name="Peters L."/>
            <person name="Kyrpides N."/>
            <person name="Mavromatis K."/>
            <person name="Pagani I."/>
            <person name="Ivanova N."/>
            <person name="Ovchinnikova G."/>
            <person name="Lu M."/>
            <person name="Detter J.C."/>
            <person name="Tapia R."/>
            <person name="Han C."/>
            <person name="Land M."/>
            <person name="Hauser L."/>
            <person name="Markowitz V."/>
            <person name="Cheng J.-F."/>
            <person name="Hugenholtz P."/>
            <person name="Woyke T."/>
            <person name="Wu D."/>
            <person name="Spring S."/>
            <person name="Schroeder M."/>
            <person name="Brambilla E."/>
            <person name="Klenk H.-P."/>
            <person name="Eisen J.A."/>
        </authorList>
    </citation>
    <scope>NUCLEOTIDE SEQUENCE [LARGE SCALE GENOMIC DNA]</scope>
    <source>
        <strain evidence="7">ATCC BAA-1237 / DSM 17374 / SPN1</strain>
    </source>
</reference>
<dbReference type="FunFam" id="3.40.50.970:FF:000001">
    <property type="entry name" value="Pyruvate dehydrogenase E1 beta subunit"/>
    <property type="match status" value="1"/>
</dbReference>
<evidence type="ECO:0000313" key="7">
    <source>
        <dbReference type="Proteomes" id="UP000007939"/>
    </source>
</evidence>
<dbReference type="CDD" id="cd02000">
    <property type="entry name" value="TPP_E1_PDC_ADC_BCADC"/>
    <property type="match status" value="1"/>
</dbReference>
<accession>F4GM25</accession>
<keyword evidence="7" id="KW-1185">Reference proteome</keyword>
<feature type="domain" description="Transketolase-like pyrimidine-binding" evidence="5">
    <location>
        <begin position="340"/>
        <end position="515"/>
    </location>
</feature>
<dbReference type="FunFam" id="3.40.50.920:FF:000001">
    <property type="entry name" value="Pyruvate dehydrogenase E1 beta subunit"/>
    <property type="match status" value="1"/>
</dbReference>
<keyword evidence="3 6" id="KW-0560">Oxidoreductase</keyword>
<gene>
    <name evidence="6" type="ordered locus">Spico_1292</name>
</gene>